<dbReference type="PANTHER" id="PTHR16166">
    <property type="entry name" value="VACUOLAR PROTEIN SORTING-ASSOCIATED PROTEIN VPS13"/>
    <property type="match status" value="1"/>
</dbReference>
<feature type="domain" description="VPS13-like middle region" evidence="6">
    <location>
        <begin position="1159"/>
        <end position="1959"/>
    </location>
</feature>
<dbReference type="Pfam" id="PF25036">
    <property type="entry name" value="VPS13_VAB"/>
    <property type="match status" value="1"/>
</dbReference>
<dbReference type="InterPro" id="IPR026854">
    <property type="entry name" value="VPS13_N"/>
</dbReference>
<gene>
    <name evidence="10" type="ORF">SeLEV6574_g03703</name>
    <name evidence="9" type="ORF">SeMB42_g05292</name>
</gene>
<feature type="compositionally biased region" description="Polar residues" evidence="4">
    <location>
        <begin position="1771"/>
        <end position="1787"/>
    </location>
</feature>
<dbReference type="Proteomes" id="UP000320475">
    <property type="component" value="Unassembled WGS sequence"/>
</dbReference>
<proteinExistence type="inferred from homology"/>
<dbReference type="Pfam" id="PF25033">
    <property type="entry name" value="VPS13_M"/>
    <property type="match status" value="1"/>
</dbReference>
<dbReference type="GO" id="GO:0045053">
    <property type="term" value="P:protein retention in Golgi apparatus"/>
    <property type="evidence" value="ECO:0007669"/>
    <property type="project" value="TreeGrafter"/>
</dbReference>
<dbReference type="Proteomes" id="UP000317494">
    <property type="component" value="Unassembled WGS sequence"/>
</dbReference>
<evidence type="ECO:0000259" key="8">
    <source>
        <dbReference type="Pfam" id="PF25037"/>
    </source>
</evidence>
<evidence type="ECO:0000259" key="5">
    <source>
        <dbReference type="Pfam" id="PF12624"/>
    </source>
</evidence>
<evidence type="ECO:0000313" key="9">
    <source>
        <dbReference type="EMBL" id="TPX42076.1"/>
    </source>
</evidence>
<organism evidence="9 11">
    <name type="scientific">Synchytrium endobioticum</name>
    <dbReference type="NCBI Taxonomy" id="286115"/>
    <lineage>
        <taxon>Eukaryota</taxon>
        <taxon>Fungi</taxon>
        <taxon>Fungi incertae sedis</taxon>
        <taxon>Chytridiomycota</taxon>
        <taxon>Chytridiomycota incertae sedis</taxon>
        <taxon>Chytridiomycetes</taxon>
        <taxon>Synchytriales</taxon>
        <taxon>Synchytriaceae</taxon>
        <taxon>Synchytrium</taxon>
    </lineage>
</organism>
<keyword evidence="2" id="KW-0813">Transport</keyword>
<dbReference type="InterPro" id="IPR056748">
    <property type="entry name" value="VPS13-like_C"/>
</dbReference>
<name>A0A507CSF0_9FUNG</name>
<accession>A0A507CSF0</accession>
<dbReference type="GO" id="GO:0006623">
    <property type="term" value="P:protein targeting to vacuole"/>
    <property type="evidence" value="ECO:0007669"/>
    <property type="project" value="TreeGrafter"/>
</dbReference>
<feature type="compositionally biased region" description="Basic and acidic residues" evidence="4">
    <location>
        <begin position="1789"/>
        <end position="1806"/>
    </location>
</feature>
<evidence type="ECO:0000313" key="12">
    <source>
        <dbReference type="Proteomes" id="UP000320475"/>
    </source>
</evidence>
<dbReference type="EMBL" id="QEAM01000132">
    <property type="protein sequence ID" value="TPX45712.1"/>
    <property type="molecule type" value="Genomic_DNA"/>
</dbReference>
<dbReference type="InterPro" id="IPR009543">
    <property type="entry name" value="VPS13_VAB"/>
</dbReference>
<dbReference type="GO" id="GO:0006869">
    <property type="term" value="P:lipid transport"/>
    <property type="evidence" value="ECO:0007669"/>
    <property type="project" value="UniProtKB-KW"/>
</dbReference>
<dbReference type="GO" id="GO:0045324">
    <property type="term" value="P:late endosome to vacuole transport"/>
    <property type="evidence" value="ECO:0007669"/>
    <property type="project" value="TreeGrafter"/>
</dbReference>
<evidence type="ECO:0000256" key="4">
    <source>
        <dbReference type="SAM" id="MobiDB-lite"/>
    </source>
</evidence>
<keyword evidence="3" id="KW-0445">Lipid transport</keyword>
<dbReference type="STRING" id="286115.A0A507CSF0"/>
<comment type="caution">
    <text evidence="9">The sequence shown here is derived from an EMBL/GenBank/DDBJ whole genome shotgun (WGS) entry which is preliminary data.</text>
</comment>
<feature type="compositionally biased region" description="Polar residues" evidence="4">
    <location>
        <begin position="445"/>
        <end position="457"/>
    </location>
</feature>
<dbReference type="Pfam" id="PF25037">
    <property type="entry name" value="VPS13_C"/>
    <property type="match status" value="1"/>
</dbReference>
<dbReference type="VEuPathDB" id="FungiDB:SeMB42_g05292"/>
<dbReference type="OrthoDB" id="428159at2759"/>
<evidence type="ECO:0000256" key="1">
    <source>
        <dbReference type="ARBA" id="ARBA00006545"/>
    </source>
</evidence>
<dbReference type="InterPro" id="IPR056747">
    <property type="entry name" value="VPS13-like_M"/>
</dbReference>
<feature type="compositionally biased region" description="Low complexity" evidence="4">
    <location>
        <begin position="1593"/>
        <end position="1602"/>
    </location>
</feature>
<feature type="domain" description="Chorein N-terminal" evidence="5">
    <location>
        <begin position="1"/>
        <end position="1061"/>
    </location>
</feature>
<evidence type="ECO:0000259" key="6">
    <source>
        <dbReference type="Pfam" id="PF25033"/>
    </source>
</evidence>
<reference evidence="11 12" key="1">
    <citation type="journal article" date="2019" name="Sci. Rep.">
        <title>Comparative genomics of chytrid fungi reveal insights into the obligate biotrophic and pathogenic lifestyle of Synchytrium endobioticum.</title>
        <authorList>
            <person name="van de Vossenberg B.T.L.H."/>
            <person name="Warris S."/>
            <person name="Nguyen H.D.T."/>
            <person name="van Gent-Pelzer M.P.E."/>
            <person name="Joly D.L."/>
            <person name="van de Geest H.C."/>
            <person name="Bonants P.J.M."/>
            <person name="Smith D.S."/>
            <person name="Levesque C.A."/>
            <person name="van der Lee T.A.J."/>
        </authorList>
    </citation>
    <scope>NUCLEOTIDE SEQUENCE [LARGE SCALE GENOMIC DNA]</scope>
    <source>
        <strain evidence="10 12">LEV6574</strain>
        <strain evidence="9 11">MB42</strain>
    </source>
</reference>
<dbReference type="EMBL" id="QEAN01000246">
    <property type="protein sequence ID" value="TPX42076.1"/>
    <property type="molecule type" value="Genomic_DNA"/>
</dbReference>
<evidence type="ECO:0008006" key="13">
    <source>
        <dbReference type="Google" id="ProtNLM"/>
    </source>
</evidence>
<protein>
    <recommendedName>
        <fullName evidence="13">Vacuolar protein sorting-associated protein</fullName>
    </recommendedName>
</protein>
<dbReference type="Pfam" id="PF12624">
    <property type="entry name" value="VPS13_N"/>
    <property type="match status" value="1"/>
</dbReference>
<evidence type="ECO:0000256" key="2">
    <source>
        <dbReference type="ARBA" id="ARBA00022448"/>
    </source>
</evidence>
<evidence type="ECO:0000313" key="11">
    <source>
        <dbReference type="Proteomes" id="UP000317494"/>
    </source>
</evidence>
<feature type="region of interest" description="Disordered" evidence="4">
    <location>
        <begin position="1586"/>
        <end position="1614"/>
    </location>
</feature>
<evidence type="ECO:0000259" key="7">
    <source>
        <dbReference type="Pfam" id="PF25036"/>
    </source>
</evidence>
<evidence type="ECO:0000256" key="3">
    <source>
        <dbReference type="ARBA" id="ARBA00023055"/>
    </source>
</evidence>
<comment type="similarity">
    <text evidence="1">Belongs to the VPS13 family.</text>
</comment>
<dbReference type="InterPro" id="IPR026847">
    <property type="entry name" value="VPS13"/>
</dbReference>
<feature type="domain" description="Vacuolar protein sorting-associated protein 13 VPS13 adaptor binding" evidence="7">
    <location>
        <begin position="2022"/>
        <end position="2583"/>
    </location>
</feature>
<feature type="domain" description="Intermembrane lipid transfer protein VPS13-like C-terminal" evidence="8">
    <location>
        <begin position="3104"/>
        <end position="3210"/>
    </location>
</feature>
<feature type="region of interest" description="Disordered" evidence="4">
    <location>
        <begin position="879"/>
        <end position="915"/>
    </location>
</feature>
<dbReference type="PANTHER" id="PTHR16166:SF93">
    <property type="entry name" value="INTERMEMBRANE LIPID TRANSFER PROTEIN VPS13"/>
    <property type="match status" value="1"/>
</dbReference>
<feature type="region of interest" description="Disordered" evidence="4">
    <location>
        <begin position="1414"/>
        <end position="1447"/>
    </location>
</feature>
<feature type="region of interest" description="Disordered" evidence="4">
    <location>
        <begin position="1760"/>
        <end position="1839"/>
    </location>
</feature>
<feature type="compositionally biased region" description="Basic and acidic residues" evidence="4">
    <location>
        <begin position="1825"/>
        <end position="1836"/>
    </location>
</feature>
<keyword evidence="11" id="KW-1185">Reference proteome</keyword>
<evidence type="ECO:0000313" key="10">
    <source>
        <dbReference type="EMBL" id="TPX45712.1"/>
    </source>
</evidence>
<dbReference type="GO" id="GO:0007005">
    <property type="term" value="P:mitochondrion organization"/>
    <property type="evidence" value="ECO:0007669"/>
    <property type="project" value="TreeGrafter"/>
</dbReference>
<sequence>MFEGIIAQVLNKFLGDYVANLETKQLSLSIWRGDVVLNNLRLKKEALDKFNLPIEVKEGYLGELILKIPWNDLKNTPVRVFVNNLYILAQPRGETGYDPDEEEERAQNVKREKLENINMLNQTKNVEPENEKQRESFVESLVTKIVNNLQMTVKNIHIRYEDKVTNPHFPFALGVTLSELSAVSTDENWQEKFIQDNASAMYKLTLLESLAVYWDTRTNLIPASDNPQDFLDTFASMIPTKSNVPDHQYILRPVSGMGKAKINKQYSQEAKTGIVLDFEELAFALDDEQYQDMFALLGSFSFMWRRQQYRKYRPPRTITPRLDPQAWFKYAGTCILSEIHDRNRRWTWDFFAERRDDRLSYINLYKEQKLATISQEGLRELNELERKLSFEDIRFYRSIADGQLKKENAKPVTKAEQESTVGWIASWFYPSSYVGTHAQKDQPPGEQSQSEPTVTQPHSDDPSKNPAVGFGEDQVQELFNTIDYNPETATASSDLPPATIVVGLKCNLNKGSVALRKSPREKEGGVTLISVEFEKLAANVDQRPASMGVKFAVGGMKVMDGVTPKTFYPVVVQAKSTKEHSADKATLKAPFFDMELDHNPLDGHADDAISIKMLPLEVIYNPAVITTITTFLTPPPDEYVMANTITAVAKESLKSVTAQTRAGLEYALESHRTLDLKVDIDAPIFVFPESCIEPDGQILLIDAGHLLIESKLADQKAKDELENKPELSENDLERLKSLMYDKFDCNISSVQGLIGGSLDVCLDAIGKRHPGEMHLIEQVNIHLLIEISILPKLTEATRTRVSGRLERIHLNVSDRKYKTLMKLIDLITGASTATPKNSNNEKQNKQAKEASAIEWNFMSADKMHDLVVHDSDDNESFYDAPEAVGTQPRRRRSISGVSPEPVKVGGKVKQAETSPSVQEADRVLMEFIFEVGQMSASLKKADRNQKMKETALAELFINDFNLTFQQKQVDMGVTVRIRDIRIEDKMQDPDSKFKYLLAASAFTEANVKDDDPNTNLIHLHYEKIDSQSPHYQGMDSSVDVKVAGIDVTLTRASVLNLYDFILITFTTVGPAPSKSSSSSMQNITSEKLGLIAPFESTAKAEEQQAQQKLEEAADDDATSNVAPQEATGTMLVNVDVEKIDIIINQDGVRLATAYLGQEKVSVMLKPKTMSVSARIGSLIMVDDIPRVEDGRLFQQLICIDGDQAADFTFSTFSPYEPDYPGHDSEMILHGSALKITYIEPLIASLMTYFAEFQKMHVALEYARRAAYEGAQQVQETAGRLHFDIDIQAPILVFPRLSLKSPDALTLYLGRLSASNTFKSDGENGDVGSVVTAEVQDLRATSVFHFGPRNVEHVLQMLDNVNIKMSVDQVGPASNVDAIVPEMIIRALLPEVKVKLTEMQYQFVMELATSVTRLSGSTNAPVESDDQEDTEAEGDANSPPAYTDAISANDGNRSYMDVFVELPSLGLEMYGGDGYAVKLENASIARCAISSTSFKAAMRKNGSSDMELVVHSISILDTRPDQNNLFQDVISSVRHDGHQFAMHISKSILGATNMVLTIDSPKITLVLDHIFAMRDFFMAPMGVNAMDSSKPADQPTSPVSSSQPQPPPPTYSNDSDANAFSYRVDLIDVEIVLLEDPARRDTEAIILKSQQLVVAHEMITTASIHDMGMFFCAMDKRDETTLRFIQNFDLTVAADSRTTGPGHYLSNVQIDVGPLMLRISYRDIRLILDIVNRVSELSNESQSKAKNANPANSKPIIVAAPASPTAGGQAPPSEQSGPGGVSSSTSKGIASDHKGANYLDRSKKGEASDTSLNTLVSRSGSSGSGSKEDEKGKERNNTVEVMNNTGIIMSRERAQLMTQGLRLVLIDDLNDLHLPMADLVFNKIDGRIADWSSLMTVHSEISLHMNYFNLHNSHWEPVIEPWSFNISVASKSTTDSGTTVDIYARKKLEMNVTHILLQTILNTQALWSKQTGRKARRGTHTPYVLRNRTGYRVHLWVDTNGDRMDVEPKELKNNDDMPWRFDDWRAMREATAISPNKISLQLHGPAWESLKGISVDREGVTTHLLRPRVNGVLHRLVCEVKLKDNIKIVTFRSTTVLVNGTGGTVDMMVVSVKGEMTSGVYRIAPGEECPIPIEAAFYDKILVKPHDKQGYKWSSEVLDWRELQRTRMYPLVSCHPIDSSKPAFRFQVNSTYPDDATRSGYPNLTIKLLPPFQLENLLPHDIRYIVFDKTAKLEYRQTLKKGTIDPVHTLDPTHLLALNIDIPGTDYLTSEVAIISNTELDYRDESISLRDREGRQLLLRVKYTDNLRYGGRKVSLYSPYLLVNKTGLDMAFQARTLLAGTRFAAGDTSASPSQMKRPRTQPEAFMFSYSNFEPITSRAQIKAGDSEWSKPLSFEAVGSSYEVTVPSASNKNNEVHIGVCIKEGEGRYYLTKVVTFTPRFVIKNNMSEDVHCRQQGVNQPTVAIKAGDVVPLASLLRGEGRQQLCTRLTGLTNEWSSPFNIDQVGRVWVKLGRMGSSEEDLVRAEITLDGPTVFIQLTREEGRWPFRIVNDSEVDVVIGQNNSKNRYRISKGQSRPYAWDQPAAPHKALILHVNGRERGIDVMEIGQLVPFKYPIDAVGRQSGIMAIQVMLEGPCVVISLKPYIEAQSIFRQRAKDSKDQSGQGFEVNLKDADILMTFNLRLEGIGVSLINRNMVEILYATIRGVSLRYTDTSANQLINFDIRWIQIDNQLYGGIEPIIMYPTIIKKETENGVHPVLFVVVSKLKDTSYGVEYYNFFTLLLQEFSIELDEDFLFALLDFSKFSNAGGEEKEPELYDTSMTIPTPQSSDFQTPFYFEKFLLQPIKLNLSFSRTERVNREEPATRGSTNIIGFVVDVLTMTVGNLHDAPIALNALELQHPVETPSKLMELVMKFYAQEGIGQIHKILGSADFLGNPVGLFNNITSGASDFFYEPFEGFEITRPEMFGIGLVKGTASFVKKTVYGVSDTFASFTGSVAKGLSVITLDKEYQEKRRIHSTRNRPRHLGSGMASGAHSFVTSVTSGLAGVLAKPMEGAEKDGVGGFFKGLGMGLVGAVTKPVVGVFDLATNVGEGLRNTTVWEGYELDKIRLPRFIGRDKILKSYNAMEALGQNWLKQVENGHYFHEDYVGHLELRIEDLVTIITTTRILMVRVKKLKVDWDVPFEDLQLVRSENAGISLIIHKQQAKVRIIPCPDLNSAQYLCAKVEEAFSQFMSERRPVE</sequence>
<feature type="compositionally biased region" description="Acidic residues" evidence="4">
    <location>
        <begin position="1422"/>
        <end position="1433"/>
    </location>
</feature>
<feature type="region of interest" description="Disordered" evidence="4">
    <location>
        <begin position="435"/>
        <end position="469"/>
    </location>
</feature>